<organism evidence="1 2">
    <name type="scientific">Hymenobacter artigasi</name>
    <dbReference type="NCBI Taxonomy" id="2719616"/>
    <lineage>
        <taxon>Bacteria</taxon>
        <taxon>Pseudomonadati</taxon>
        <taxon>Bacteroidota</taxon>
        <taxon>Cytophagia</taxon>
        <taxon>Cytophagales</taxon>
        <taxon>Hymenobacteraceae</taxon>
        <taxon>Hymenobacter</taxon>
    </lineage>
</organism>
<evidence type="ECO:0000313" key="1">
    <source>
        <dbReference type="EMBL" id="NKI92038.1"/>
    </source>
</evidence>
<proteinExistence type="predicted"/>
<sequence>MLDSLKIMGVSLPSCLLKCAGGLFIALWLLLAPRTGHAQSWQAAVAVPGAQIRTTAVNANGDVFVTGWFAGGCQFGGTTLTSAGGYDVCVAKWSASTARWAWAVRLGGGGNDISSAIAVNGNNVYVTGYFAERATFGSTTLLSAGAADVFVAKLTDLGASIGDTWALRAGGANNDYGHGIAVSGTNVYVTGQFASTATFGATTLTSAGNSPAIDAFVAKYTDLGSTAVGGWAVRGGGADDDYGLGIAAHGTSVYVTGRFKYTATFSGATLQTTGNAGYGVFVAKYADLGPSAGNGWALSGISNQTAEGQAVAANGNGVYVGGTFWGTATVGNTSFTSAGREDVFVAKYLDNGSSGQASWAVQGGGVNTDAVHSIAASGTGVYVTGYFAGTVAYGRTALTSTGGYDVYVAKYTDLGASAGSAWAVQGGGSSSDDLGVGLTVNGQDLYVSGITCANGTYGNVTPGAGGLLARLQDRTAVPTSASGTREPLAATGVYPTPGHSRVTLNVAPTGHARAVLVLDASGRAVRTARVPALAAAAVLELSGLLPGVYTVRCGTASTKLVVE</sequence>
<name>A0ABX1HP58_9BACT</name>
<reference evidence="1 2" key="1">
    <citation type="submission" date="2020-03" db="EMBL/GenBank/DDBJ databases">
        <title>Genomic Encyclopedia of Type Strains, Phase IV (KMG-V): Genome sequencing to study the core and pangenomes of soil and plant-associated prokaryotes.</title>
        <authorList>
            <person name="Whitman W."/>
        </authorList>
    </citation>
    <scope>NUCLEOTIDE SEQUENCE [LARGE SCALE GENOMIC DNA]</scope>
    <source>
        <strain evidence="1 2">1B</strain>
    </source>
</reference>
<dbReference type="Proteomes" id="UP000717634">
    <property type="component" value="Unassembled WGS sequence"/>
</dbReference>
<dbReference type="PANTHER" id="PTHR35580:SF1">
    <property type="entry name" value="PHYTASE-LIKE DOMAIN-CONTAINING PROTEIN"/>
    <property type="match status" value="1"/>
</dbReference>
<dbReference type="EMBL" id="JAAVTK010000030">
    <property type="protein sequence ID" value="NKI92038.1"/>
    <property type="molecule type" value="Genomic_DNA"/>
</dbReference>
<dbReference type="InterPro" id="IPR052918">
    <property type="entry name" value="Motility_Chemotaxis_Reg"/>
</dbReference>
<protein>
    <recommendedName>
        <fullName evidence="3">T9SS type A sorting domain-containing protein</fullName>
    </recommendedName>
</protein>
<dbReference type="RefSeq" id="WP_168675575.1">
    <property type="nucleotide sequence ID" value="NZ_JAAVTK010000030.1"/>
</dbReference>
<dbReference type="PANTHER" id="PTHR35580">
    <property type="entry name" value="CELL SURFACE GLYCOPROTEIN (S-LAYER PROTEIN)-LIKE PROTEIN"/>
    <property type="match status" value="1"/>
</dbReference>
<gene>
    <name evidence="1" type="ORF">HBN54_004662</name>
</gene>
<evidence type="ECO:0008006" key="3">
    <source>
        <dbReference type="Google" id="ProtNLM"/>
    </source>
</evidence>
<evidence type="ECO:0000313" key="2">
    <source>
        <dbReference type="Proteomes" id="UP000717634"/>
    </source>
</evidence>
<comment type="caution">
    <text evidence="1">The sequence shown here is derived from an EMBL/GenBank/DDBJ whole genome shotgun (WGS) entry which is preliminary data.</text>
</comment>
<keyword evidence="2" id="KW-1185">Reference proteome</keyword>
<accession>A0ABX1HP58</accession>